<protein>
    <submittedName>
        <fullName evidence="2">Uncharacterized protein</fullName>
    </submittedName>
</protein>
<proteinExistence type="predicted"/>
<evidence type="ECO:0000313" key="2">
    <source>
        <dbReference type="EMBL" id="SOY61003.1"/>
    </source>
</evidence>
<feature type="region of interest" description="Disordered" evidence="1">
    <location>
        <begin position="1"/>
        <end position="34"/>
    </location>
</feature>
<name>A0A975X717_9BURK</name>
<comment type="caution">
    <text evidence="2">The sequence shown here is derived from an EMBL/GenBank/DDBJ whole genome shotgun (WGS) entry which is preliminary data.</text>
</comment>
<accession>A0A975X717</accession>
<feature type="compositionally biased region" description="Polar residues" evidence="1">
    <location>
        <begin position="8"/>
        <end position="34"/>
    </location>
</feature>
<organism evidence="2 3">
    <name type="scientific">Cupriavidus taiwanensis</name>
    <dbReference type="NCBI Taxonomy" id="164546"/>
    <lineage>
        <taxon>Bacteria</taxon>
        <taxon>Pseudomonadati</taxon>
        <taxon>Pseudomonadota</taxon>
        <taxon>Betaproteobacteria</taxon>
        <taxon>Burkholderiales</taxon>
        <taxon>Burkholderiaceae</taxon>
        <taxon>Cupriavidus</taxon>
    </lineage>
</organism>
<evidence type="ECO:0000313" key="3">
    <source>
        <dbReference type="Proteomes" id="UP000257016"/>
    </source>
</evidence>
<sequence length="99" mass="10459">MCPCTHCAPTSTTASPKQKPPTASSVSRCGSTRGITSAAMTRRWWKSRRTTVVVARVVRKAAAVKAKAVRVATAAAVPVPVAALRLAQMRRVENNDAAT</sequence>
<dbReference type="EMBL" id="OFSN01000004">
    <property type="protein sequence ID" value="SOY61003.1"/>
    <property type="molecule type" value="Genomic_DNA"/>
</dbReference>
<reference evidence="2 3" key="1">
    <citation type="submission" date="2018-01" db="EMBL/GenBank/DDBJ databases">
        <authorList>
            <person name="Clerissi C."/>
        </authorList>
    </citation>
    <scope>NUCLEOTIDE SEQUENCE [LARGE SCALE GENOMIC DNA]</scope>
    <source>
        <strain evidence="2">Cupriavidus taiwanensis LMG 19430</strain>
    </source>
</reference>
<dbReference type="Proteomes" id="UP000257016">
    <property type="component" value="Unassembled WGS sequence"/>
</dbReference>
<evidence type="ECO:0000256" key="1">
    <source>
        <dbReference type="SAM" id="MobiDB-lite"/>
    </source>
</evidence>
<gene>
    <name evidence="2" type="ORF">CBM2586_A120180</name>
</gene>
<dbReference type="AlphaFoldDB" id="A0A975X717"/>